<name>A0ABV7BK75_9GAMM</name>
<comment type="caution">
    <text evidence="1">The sequence shown here is derived from an EMBL/GenBank/DDBJ whole genome shotgun (WGS) entry which is preliminary data.</text>
</comment>
<reference evidence="2" key="1">
    <citation type="journal article" date="2019" name="Int. J. Syst. Evol. Microbiol.">
        <title>The Global Catalogue of Microorganisms (GCM) 10K type strain sequencing project: providing services to taxonomists for standard genome sequencing and annotation.</title>
        <authorList>
            <consortium name="The Broad Institute Genomics Platform"/>
            <consortium name="The Broad Institute Genome Sequencing Center for Infectious Disease"/>
            <person name="Wu L."/>
            <person name="Ma J."/>
        </authorList>
    </citation>
    <scope>NUCLEOTIDE SEQUENCE [LARGE SCALE GENOMIC DNA]</scope>
    <source>
        <strain evidence="2">KCTC 62575</strain>
    </source>
</reference>
<keyword evidence="2" id="KW-1185">Reference proteome</keyword>
<protein>
    <submittedName>
        <fullName evidence="1">Uncharacterized protein</fullName>
    </submittedName>
</protein>
<dbReference type="Proteomes" id="UP001595455">
    <property type="component" value="Unassembled WGS sequence"/>
</dbReference>
<sequence length="106" mass="11939">MDIQNPEKIEIEGLKTIHKLCKFGANHNMEGCSFTEIVERMFDELSKAQAVPEGFVLVSKDRIVKAINKIEILFEEDPLLALGELLSIQQDLNTMIEAQEQGHDGL</sequence>
<proteinExistence type="predicted"/>
<organism evidence="1 2">
    <name type="scientific">Acinetobacter sichuanensis</name>
    <dbReference type="NCBI Taxonomy" id="2136183"/>
    <lineage>
        <taxon>Bacteria</taxon>
        <taxon>Pseudomonadati</taxon>
        <taxon>Pseudomonadota</taxon>
        <taxon>Gammaproteobacteria</taxon>
        <taxon>Moraxellales</taxon>
        <taxon>Moraxellaceae</taxon>
        <taxon>Acinetobacter</taxon>
    </lineage>
</organism>
<evidence type="ECO:0000313" key="1">
    <source>
        <dbReference type="EMBL" id="MFC2998047.1"/>
    </source>
</evidence>
<gene>
    <name evidence="1" type="ORF">ACFODO_22900</name>
</gene>
<dbReference type="RefSeq" id="WP_378228356.1">
    <property type="nucleotide sequence ID" value="NZ_JBHRSF010000160.1"/>
</dbReference>
<dbReference type="EMBL" id="JBHRSF010000160">
    <property type="protein sequence ID" value="MFC2998047.1"/>
    <property type="molecule type" value="Genomic_DNA"/>
</dbReference>
<accession>A0ABV7BK75</accession>
<evidence type="ECO:0000313" key="2">
    <source>
        <dbReference type="Proteomes" id="UP001595455"/>
    </source>
</evidence>